<feature type="domain" description="Xaa-Pro dipeptidyl-peptidase C-terminal" evidence="3">
    <location>
        <begin position="298"/>
        <end position="522"/>
    </location>
</feature>
<evidence type="ECO:0000313" key="4">
    <source>
        <dbReference type="EMBL" id="SEP87784.1"/>
    </source>
</evidence>
<dbReference type="InterPro" id="IPR000383">
    <property type="entry name" value="Xaa-Pro-like_dom"/>
</dbReference>
<evidence type="ECO:0000256" key="2">
    <source>
        <dbReference type="SAM" id="MobiDB-lite"/>
    </source>
</evidence>
<reference evidence="5" key="1">
    <citation type="submission" date="2016-10" db="EMBL/GenBank/DDBJ databases">
        <authorList>
            <person name="Varghese N."/>
            <person name="Submissions S."/>
        </authorList>
    </citation>
    <scope>NUCLEOTIDE SEQUENCE [LARGE SCALE GENOMIC DNA]</scope>
    <source>
        <strain evidence="5">CGMCC 4.578</strain>
    </source>
</reference>
<keyword evidence="1" id="KW-0378">Hydrolase</keyword>
<feature type="region of interest" description="Disordered" evidence="2">
    <location>
        <begin position="348"/>
        <end position="370"/>
    </location>
</feature>
<dbReference type="InterPro" id="IPR005674">
    <property type="entry name" value="CocE/Ser_esterase"/>
</dbReference>
<dbReference type="Gene3D" id="1.10.3020.10">
    <property type="entry name" value="alpha-amino acid ester hydrolase ( Helical cap domain)"/>
    <property type="match status" value="1"/>
</dbReference>
<gene>
    <name evidence="4" type="ORF">SAMN05216195_101471</name>
</gene>
<proteinExistence type="predicted"/>
<dbReference type="Pfam" id="PF02129">
    <property type="entry name" value="Peptidase_S15"/>
    <property type="match status" value="1"/>
</dbReference>
<dbReference type="SMART" id="SM00939">
    <property type="entry name" value="PepX_C"/>
    <property type="match status" value="1"/>
</dbReference>
<dbReference type="Proteomes" id="UP000199028">
    <property type="component" value="Unassembled WGS sequence"/>
</dbReference>
<dbReference type="InterPro" id="IPR050585">
    <property type="entry name" value="Xaa-Pro_dipeptidyl-ppase/CocE"/>
</dbReference>
<evidence type="ECO:0000256" key="1">
    <source>
        <dbReference type="ARBA" id="ARBA00022801"/>
    </source>
</evidence>
<dbReference type="GO" id="GO:0008239">
    <property type="term" value="F:dipeptidyl-peptidase activity"/>
    <property type="evidence" value="ECO:0007669"/>
    <property type="project" value="InterPro"/>
</dbReference>
<dbReference type="AlphaFoldDB" id="A0A1H9BFP7"/>
<name>A0A1H9BFP7_9PSEU</name>
<dbReference type="Gene3D" id="3.40.50.1820">
    <property type="entry name" value="alpha/beta hydrolase"/>
    <property type="match status" value="1"/>
</dbReference>
<dbReference type="PANTHER" id="PTHR43056">
    <property type="entry name" value="PEPTIDASE S9 PROLYL OLIGOPEPTIDASE"/>
    <property type="match status" value="1"/>
</dbReference>
<dbReference type="EMBL" id="FOFT01000001">
    <property type="protein sequence ID" value="SEP87784.1"/>
    <property type="molecule type" value="Genomic_DNA"/>
</dbReference>
<dbReference type="NCBIfam" id="TIGR00976">
    <property type="entry name" value="CocE_NonD"/>
    <property type="match status" value="1"/>
</dbReference>
<protein>
    <recommendedName>
        <fullName evidence="3">Xaa-Pro dipeptidyl-peptidase C-terminal domain-containing protein</fullName>
    </recommendedName>
</protein>
<dbReference type="Pfam" id="PF08530">
    <property type="entry name" value="PepX_C"/>
    <property type="match status" value="1"/>
</dbReference>
<dbReference type="Gene3D" id="2.60.120.260">
    <property type="entry name" value="Galactose-binding domain-like"/>
    <property type="match status" value="1"/>
</dbReference>
<dbReference type="SUPFAM" id="SSF53474">
    <property type="entry name" value="alpha/beta-Hydrolases"/>
    <property type="match status" value="1"/>
</dbReference>
<dbReference type="PANTHER" id="PTHR43056:SF10">
    <property type="entry name" value="COCE_NOND FAMILY, PUTATIVE (AFU_ORTHOLOGUE AFUA_7G00600)-RELATED"/>
    <property type="match status" value="1"/>
</dbReference>
<dbReference type="OrthoDB" id="5240615at2"/>
<dbReference type="InterPro" id="IPR013736">
    <property type="entry name" value="Xaa-Pro_dipept_C"/>
</dbReference>
<sequence length="527" mass="57835">MSVASAVLGRVWGLPPRRNRVRVDRAVEVPMRDGVRLLADHYAPVTAERAPTILVRCPYGRGAPYSLLQARFYAERGYHVLFQSCRGTFGSGGVFTPAVHEVQDARDTVAWLREQDWFDGRLAALGGSYLGFTAWALAADPPPELTAMVVMIGVHDLGAAMYRQGPLELYNGRSWADLVVGQESTGPVRGLVRVLRAERRLAGEMARLPLSGTGVPWYDDWARRPDLTDPYWEPFRVTEALRRSTVPTLLIGGWHDFFLNQTIEQYEALRARDVDVAMTIGPWTHLTVDNRISLGEGISWFDEHTAGRSSSGRGAPVRVFVGGAWQDHQAWPPQDTRSRSWYLHTGQRLADTPSTEDSAGTAFRYDPRNPTPSVGGRLMALSGGAKDNRALEARPDVLFFTSEPLAAPVEVHGSPVVELHVTSDNVNANLFARLCDVDPSGCSTNVTDQIVRCAGQDTVRVTLDPTAHRFEVGHQVRLQVSGGAFPRFARSLGTGEDAGTGTALREAAHVVHHDAGRPSRISLPVRN</sequence>
<dbReference type="SUPFAM" id="SSF49785">
    <property type="entry name" value="Galactose-binding domain-like"/>
    <property type="match status" value="1"/>
</dbReference>
<accession>A0A1H9BFP7</accession>
<organism evidence="4 5">
    <name type="scientific">Lentzea flaviverrucosa</name>
    <dbReference type="NCBI Taxonomy" id="200379"/>
    <lineage>
        <taxon>Bacteria</taxon>
        <taxon>Bacillati</taxon>
        <taxon>Actinomycetota</taxon>
        <taxon>Actinomycetes</taxon>
        <taxon>Pseudonocardiales</taxon>
        <taxon>Pseudonocardiaceae</taxon>
        <taxon>Lentzea</taxon>
    </lineage>
</organism>
<evidence type="ECO:0000313" key="5">
    <source>
        <dbReference type="Proteomes" id="UP000199028"/>
    </source>
</evidence>
<evidence type="ECO:0000259" key="3">
    <source>
        <dbReference type="SMART" id="SM00939"/>
    </source>
</evidence>
<dbReference type="InterPro" id="IPR029058">
    <property type="entry name" value="AB_hydrolase_fold"/>
</dbReference>
<dbReference type="RefSeq" id="WP_090062806.1">
    <property type="nucleotide sequence ID" value="NZ_FOFT01000001.1"/>
</dbReference>
<dbReference type="InterPro" id="IPR008979">
    <property type="entry name" value="Galactose-bd-like_sf"/>
</dbReference>
<keyword evidence="5" id="KW-1185">Reference proteome</keyword>